<feature type="compositionally biased region" description="Polar residues" evidence="1">
    <location>
        <begin position="154"/>
        <end position="163"/>
    </location>
</feature>
<dbReference type="Pfam" id="PF26617">
    <property type="entry name" value="CcmS-like"/>
    <property type="match status" value="1"/>
</dbReference>
<feature type="compositionally biased region" description="Low complexity" evidence="1">
    <location>
        <begin position="315"/>
        <end position="328"/>
    </location>
</feature>
<feature type="compositionally biased region" description="Acidic residues" evidence="1">
    <location>
        <begin position="608"/>
        <end position="619"/>
    </location>
</feature>
<feature type="compositionally biased region" description="Basic residues" evidence="1">
    <location>
        <begin position="438"/>
        <end position="456"/>
    </location>
</feature>
<comment type="caution">
    <text evidence="3">The sequence shown here is derived from an EMBL/GenBank/DDBJ whole genome shotgun (WGS) entry which is preliminary data.</text>
</comment>
<feature type="compositionally biased region" description="Gly residues" evidence="1">
    <location>
        <begin position="97"/>
        <end position="108"/>
    </location>
</feature>
<gene>
    <name evidence="3" type="ORF">Hypma_009617</name>
</gene>
<feature type="region of interest" description="Disordered" evidence="1">
    <location>
        <begin position="1"/>
        <end position="53"/>
    </location>
</feature>
<feature type="compositionally biased region" description="Basic and acidic residues" evidence="1">
    <location>
        <begin position="526"/>
        <end position="539"/>
    </location>
</feature>
<feature type="compositionally biased region" description="Low complexity" evidence="1">
    <location>
        <begin position="540"/>
        <end position="571"/>
    </location>
</feature>
<feature type="compositionally biased region" description="Gly residues" evidence="1">
    <location>
        <begin position="115"/>
        <end position="135"/>
    </location>
</feature>
<feature type="compositionally biased region" description="Low complexity" evidence="1">
    <location>
        <begin position="457"/>
        <end position="467"/>
    </location>
</feature>
<feature type="compositionally biased region" description="Acidic residues" evidence="1">
    <location>
        <begin position="347"/>
        <end position="364"/>
    </location>
</feature>
<dbReference type="OrthoDB" id="3171339at2759"/>
<feature type="compositionally biased region" description="Polar residues" evidence="1">
    <location>
        <begin position="191"/>
        <end position="206"/>
    </location>
</feature>
<feature type="compositionally biased region" description="Acidic residues" evidence="1">
    <location>
        <begin position="136"/>
        <end position="152"/>
    </location>
</feature>
<reference evidence="3" key="1">
    <citation type="submission" date="2018-04" db="EMBL/GenBank/DDBJ databases">
        <title>Whole genome sequencing of Hypsizygus marmoreus.</title>
        <authorList>
            <person name="Choi I.-G."/>
            <person name="Min B."/>
            <person name="Kim J.-G."/>
            <person name="Kim S."/>
            <person name="Oh Y.-L."/>
            <person name="Kong W.-S."/>
            <person name="Park H."/>
            <person name="Jeong J."/>
            <person name="Song E.-S."/>
        </authorList>
    </citation>
    <scope>NUCLEOTIDE SEQUENCE [LARGE SCALE GENOMIC DNA]</scope>
    <source>
        <strain evidence="3">51987-8</strain>
    </source>
</reference>
<evidence type="ECO:0000256" key="1">
    <source>
        <dbReference type="SAM" id="MobiDB-lite"/>
    </source>
</evidence>
<protein>
    <recommendedName>
        <fullName evidence="2">CcmS related domain-containing protein</fullName>
    </recommendedName>
</protein>
<feature type="compositionally biased region" description="Low complexity" evidence="1">
    <location>
        <begin position="488"/>
        <end position="500"/>
    </location>
</feature>
<sequence>MPPKKSKGKGKQVEEKPVEKKEEKKKEPWPVTAPAPAPTPVPAPEPEPEPLPIPVPVKRQALVQEPEQVTVYDEGRNYTTADVTGVGHGHDISDSGAGDGWGDAGGSGTTSQSEWGGGGGGGGGGDGDGWGVEGGDGGDDGDNAEHDDDEDGWGQSQDSQTPDQEWASPSQQPPSAAPPPPPPATIQPTANASQPSPGQHWGTTQPHYPPAPTQPVRLTSASEMANRGAQPPPAKVERPGYYWPGPKGAQGGQSKQPTVPAATQAIPQTALTPWGQPKPIDPWGELKPQAAGWDQSSGKAQQLPVRQAWQDWGKPTHATRATPATHARGASVAYGTNKQPSRKAYVEEYDEDDDDDYSDDESDETYAATNPYGRAPHGQAGWGQQPKPQSKVTLNAGSVAGGGTKNVLSQQEQSQILKSLLNQLPQSQAGHSQYGQQKHAHQPQKQPHHALQHKQKQQQMHNQQYSQHHQDPGGKKPKNKHKEPHQQADGWGNDGWDAGDSGWGNTGGAEQGGWGTLGDGGASSSKGRDMPGGGKERGWGNENETGWGNENETGWGNENATGWGNENETGWGNEGGSAWGNNDDRGKGAHDNSWGAANDGWGDGDDRWGDEEDDYDDHWEDPRRQGHATPPKGKSKSPWDGSQTDTTYSMPSKTLTHAYNGTHKTIPTGVPPNKMNEYTNIQLLESRGAAFRPVQNAIFGKARKAKDRIHWMFSPNKDERVSSLLAWIQHMEYNLGSFGLHKFLQSRERGALFSNAAFRLDKYPNQPVFDWLTFDQLQLTRDRILQESLISCDPGMQVVVFVFLPSPSGNSVAMWRRKILVPNNTRLRFQQEIALAKAGLRKDKDYIVHVDELPPKEKGKTLRKDHTRAKSLPPIIDLTAKKKKRKWWQILRFED</sequence>
<dbReference type="AlphaFoldDB" id="A0A369JU27"/>
<feature type="compositionally biased region" description="Gly residues" evidence="1">
    <location>
        <begin position="501"/>
        <end position="521"/>
    </location>
</feature>
<name>A0A369JU27_HYPMA</name>
<dbReference type="InterPro" id="IPR058258">
    <property type="entry name" value="CcmS-like"/>
</dbReference>
<feature type="region of interest" description="Disordered" evidence="1">
    <location>
        <begin position="82"/>
        <end position="673"/>
    </location>
</feature>
<keyword evidence="4" id="KW-1185">Reference proteome</keyword>
<dbReference type="EMBL" id="LUEZ02000047">
    <property type="protein sequence ID" value="RDB23193.1"/>
    <property type="molecule type" value="Genomic_DNA"/>
</dbReference>
<dbReference type="InParanoid" id="A0A369JU27"/>
<evidence type="ECO:0000313" key="3">
    <source>
        <dbReference type="EMBL" id="RDB23193.1"/>
    </source>
</evidence>
<feature type="compositionally biased region" description="Basic residues" evidence="1">
    <location>
        <begin position="1"/>
        <end position="10"/>
    </location>
</feature>
<dbReference type="STRING" id="39966.A0A369JU27"/>
<accession>A0A369JU27</accession>
<feature type="compositionally biased region" description="Pro residues" evidence="1">
    <location>
        <begin position="171"/>
        <end position="185"/>
    </location>
</feature>
<organism evidence="3 4">
    <name type="scientific">Hypsizygus marmoreus</name>
    <name type="common">White beech mushroom</name>
    <name type="synonym">Agaricus marmoreus</name>
    <dbReference type="NCBI Taxonomy" id="39966"/>
    <lineage>
        <taxon>Eukaryota</taxon>
        <taxon>Fungi</taxon>
        <taxon>Dikarya</taxon>
        <taxon>Basidiomycota</taxon>
        <taxon>Agaricomycotina</taxon>
        <taxon>Agaricomycetes</taxon>
        <taxon>Agaricomycetidae</taxon>
        <taxon>Agaricales</taxon>
        <taxon>Tricholomatineae</taxon>
        <taxon>Lyophyllaceae</taxon>
        <taxon>Hypsizygus</taxon>
    </lineage>
</organism>
<proteinExistence type="predicted"/>
<feature type="compositionally biased region" description="Polar residues" evidence="1">
    <location>
        <begin position="386"/>
        <end position="396"/>
    </location>
</feature>
<feature type="compositionally biased region" description="Pro residues" evidence="1">
    <location>
        <begin position="31"/>
        <end position="53"/>
    </location>
</feature>
<evidence type="ECO:0000313" key="4">
    <source>
        <dbReference type="Proteomes" id="UP000076154"/>
    </source>
</evidence>
<feature type="compositionally biased region" description="Basic and acidic residues" evidence="1">
    <location>
        <begin position="11"/>
        <end position="28"/>
    </location>
</feature>
<feature type="domain" description="CcmS related" evidence="2">
    <location>
        <begin position="693"/>
        <end position="824"/>
    </location>
</feature>
<dbReference type="Proteomes" id="UP000076154">
    <property type="component" value="Unassembled WGS sequence"/>
</dbReference>
<feature type="compositionally biased region" description="Polar residues" evidence="1">
    <location>
        <begin position="406"/>
        <end position="435"/>
    </location>
</feature>
<feature type="compositionally biased region" description="Polar residues" evidence="1">
    <location>
        <begin position="640"/>
        <end position="665"/>
    </location>
</feature>
<evidence type="ECO:0000259" key="2">
    <source>
        <dbReference type="Pfam" id="PF26617"/>
    </source>
</evidence>